<comment type="caution">
    <text evidence="5">The sequence shown here is derived from an EMBL/GenBank/DDBJ whole genome shotgun (WGS) entry which is preliminary data.</text>
</comment>
<feature type="coiled-coil region" evidence="2">
    <location>
        <begin position="240"/>
        <end position="355"/>
    </location>
</feature>
<accession>A0A8X8W616</accession>
<feature type="region of interest" description="Disordered" evidence="3">
    <location>
        <begin position="1"/>
        <end position="21"/>
    </location>
</feature>
<evidence type="ECO:0000313" key="5">
    <source>
        <dbReference type="EMBL" id="KAG6388246.1"/>
    </source>
</evidence>
<dbReference type="GO" id="GO:0003779">
    <property type="term" value="F:actin binding"/>
    <property type="evidence" value="ECO:0007669"/>
    <property type="project" value="InterPro"/>
</dbReference>
<protein>
    <recommendedName>
        <fullName evidence="4">NAB domain-containing protein</fullName>
    </recommendedName>
</protein>
<evidence type="ECO:0000256" key="2">
    <source>
        <dbReference type="SAM" id="Coils"/>
    </source>
</evidence>
<keyword evidence="1 2" id="KW-0175">Coiled coil</keyword>
<feature type="domain" description="NAB" evidence="4">
    <location>
        <begin position="101"/>
        <end position="178"/>
    </location>
</feature>
<keyword evidence="6" id="KW-1185">Reference proteome</keyword>
<sequence>MCSPARVKKPYSPASSPSRGYNVCPSPIHPSAYNTYASVMSSPMNPNARPSRLAARPTALPSDAIGINIERENEINKGGEGRGRPSLEFWGVAEMAKQQWRSKSFCNHIDPDKEEQLKRVKIAVGDQVDSILKIMKDINRGNRERNLKKKSQAIELIQDFHKQYEKLYILYENLRERVKKSVEYSSPAPDSDAEPNYWNGGNDEELTSDVEDTLTCSGEVTKVMNSEPGSPFDYLRDLENQRDKARLRDLEAQLAVLRIEVSTLRAHRRRLEEQVEWRSNEAVQAQDTISALEAQIIEMEAESREQEDLFSSFRKQFEDNKHLYKTRITELETQAEGMQLELSSLKHQKSELQEGLLDETKHWSSEVEGLMERVSWLQEQLETVYSHKEEMVLEIEKKSEEISHYLLQIEALRNELCLSEQLTAREKESLQVKVHDLESEIDSLSITKSNLEEQINHEVSQSRLEREKLEERVSELQRTTATRENELSTGQKKLKYLEEGVESVTSKLETSENERIHLQVEFEALKNDKKLLQRELDKEKEQNKSQLEKMAKSNFHNVERKIEEMAVVFRKQFEDQYRILSRRIRVAEQLQTENKEWYRKTRDLYEKDDRDLKEMTARTSTELKNVKDLTVTANELLTMIDSKTLKFKECTAKLQNRMLKASRGINSVKQWAATKNRSMSHLKDDLDCLLAQLDDKETEILASREKVCKLEDTVTELEKIIEEKEDEMQILTKEKREAIRQLCIWIDYHKGRSDFYKDLLSEHRRHDNILAAL</sequence>
<proteinExistence type="predicted"/>
<feature type="coiled-coil region" evidence="2">
    <location>
        <begin position="679"/>
        <end position="741"/>
    </location>
</feature>
<evidence type="ECO:0000313" key="6">
    <source>
        <dbReference type="Proteomes" id="UP000298416"/>
    </source>
</evidence>
<organism evidence="5">
    <name type="scientific">Salvia splendens</name>
    <name type="common">Scarlet sage</name>
    <dbReference type="NCBI Taxonomy" id="180675"/>
    <lineage>
        <taxon>Eukaryota</taxon>
        <taxon>Viridiplantae</taxon>
        <taxon>Streptophyta</taxon>
        <taxon>Embryophyta</taxon>
        <taxon>Tracheophyta</taxon>
        <taxon>Spermatophyta</taxon>
        <taxon>Magnoliopsida</taxon>
        <taxon>eudicotyledons</taxon>
        <taxon>Gunneridae</taxon>
        <taxon>Pentapetalae</taxon>
        <taxon>asterids</taxon>
        <taxon>lamiids</taxon>
        <taxon>Lamiales</taxon>
        <taxon>Lamiaceae</taxon>
        <taxon>Nepetoideae</taxon>
        <taxon>Mentheae</taxon>
        <taxon>Salviinae</taxon>
        <taxon>Salvia</taxon>
        <taxon>Salvia subgen. Calosphace</taxon>
        <taxon>core Calosphace</taxon>
    </lineage>
</organism>
<dbReference type="GO" id="GO:0005200">
    <property type="term" value="F:structural constituent of cytoskeleton"/>
    <property type="evidence" value="ECO:0007669"/>
    <property type="project" value="TreeGrafter"/>
</dbReference>
<dbReference type="Proteomes" id="UP000298416">
    <property type="component" value="Unassembled WGS sequence"/>
</dbReference>
<gene>
    <name evidence="5" type="ORF">SASPL_153447</name>
</gene>
<evidence type="ECO:0000256" key="3">
    <source>
        <dbReference type="SAM" id="MobiDB-lite"/>
    </source>
</evidence>
<dbReference type="AlphaFoldDB" id="A0A8X8W616"/>
<name>A0A8X8W616_SALSN</name>
<dbReference type="EMBL" id="PNBA02000021">
    <property type="protein sequence ID" value="KAG6388246.1"/>
    <property type="molecule type" value="Genomic_DNA"/>
</dbReference>
<dbReference type="PANTHER" id="PTHR47357">
    <property type="entry name" value="COP1-INTERACTIVE PROTEIN 1"/>
    <property type="match status" value="1"/>
</dbReference>
<reference evidence="5" key="2">
    <citation type="submission" date="2020-08" db="EMBL/GenBank/DDBJ databases">
        <title>Plant Genome Project.</title>
        <authorList>
            <person name="Zhang R.-G."/>
        </authorList>
    </citation>
    <scope>NUCLEOTIDE SEQUENCE</scope>
    <source>
        <strain evidence="5">Huo1</strain>
        <tissue evidence="5">Leaf</tissue>
    </source>
</reference>
<dbReference type="PANTHER" id="PTHR47357:SF4">
    <property type="entry name" value="MYOSIN HEAVY CHAIN-LIKE PROTEIN"/>
    <property type="match status" value="1"/>
</dbReference>
<evidence type="ECO:0000259" key="4">
    <source>
        <dbReference type="PROSITE" id="PS51774"/>
    </source>
</evidence>
<dbReference type="PROSITE" id="PS51774">
    <property type="entry name" value="NAB"/>
    <property type="match status" value="1"/>
</dbReference>
<dbReference type="GO" id="GO:0005856">
    <property type="term" value="C:cytoskeleton"/>
    <property type="evidence" value="ECO:0007669"/>
    <property type="project" value="TreeGrafter"/>
</dbReference>
<dbReference type="InterPro" id="IPR011684">
    <property type="entry name" value="NAB"/>
</dbReference>
<evidence type="ECO:0000256" key="1">
    <source>
        <dbReference type="ARBA" id="ARBA00023054"/>
    </source>
</evidence>
<feature type="coiled-coil region" evidence="2">
    <location>
        <begin position="395"/>
        <end position="590"/>
    </location>
</feature>
<reference evidence="5" key="1">
    <citation type="submission" date="2018-01" db="EMBL/GenBank/DDBJ databases">
        <authorList>
            <person name="Mao J.F."/>
        </authorList>
    </citation>
    <scope>NUCLEOTIDE SEQUENCE</scope>
    <source>
        <strain evidence="5">Huo1</strain>
        <tissue evidence="5">Leaf</tissue>
    </source>
</reference>